<dbReference type="EMBL" id="NIHT01000005">
    <property type="protein sequence ID" value="PLT76660.1"/>
    <property type="molecule type" value="Genomic_DNA"/>
</dbReference>
<dbReference type="InterPro" id="IPR018062">
    <property type="entry name" value="HTH_AraC-typ_CS"/>
</dbReference>
<evidence type="ECO:0000313" key="9">
    <source>
        <dbReference type="EMBL" id="PLT76660.1"/>
    </source>
</evidence>
<dbReference type="Proteomes" id="UP001079535">
    <property type="component" value="Unassembled WGS sequence"/>
</dbReference>
<dbReference type="RefSeq" id="WP_101869911.1">
    <property type="nucleotide sequence ID" value="NZ_CABHNE010000013.1"/>
</dbReference>
<evidence type="ECO:0000313" key="8">
    <source>
        <dbReference type="EMBL" id="PLT75300.1"/>
    </source>
</evidence>
<dbReference type="InterPro" id="IPR009057">
    <property type="entry name" value="Homeodomain-like_sf"/>
</dbReference>
<protein>
    <submittedName>
        <fullName evidence="10">AraC family transcriptional regulator</fullName>
    </submittedName>
    <submittedName>
        <fullName evidence="5">Helix-turn-helix transcriptional regulator</fullName>
    </submittedName>
</protein>
<evidence type="ECO:0000259" key="4">
    <source>
        <dbReference type="PROSITE" id="PS01124"/>
    </source>
</evidence>
<sequence>MKLTELCQVIQDVSNITVTLLTSEKDFRNFCKTWQFHDKQDYLKTDTLKWLFHALDHDKLLCYTDCFQIRFCFFWVDDLPVAIGPYCTEILTAQDYKRLEKLTRLNGVSETDLPIYRSRFPVTQESSILHLAHCILKHMLHESTTRQILRIDAHTFYNQNASDTDILYKPYSMLVQERYKTELEFMENIRLGNRTAALKNWKSLHNSVDFLKKRIGYTLEGARISAAVTRTTIRLAGMEAGLPAELGDWLTSQSAQNIRDAKNIESINQEHERLIQEYCNAIHEFKNHSYSNLVLSTLYHLEHSFQQDFLISDLAAELDVSVNYLIKRFKEETGHTPRQFLLKKRLKHAAWLLVSTTLPIQEICLQSGISDANYFSRLFLREYGESPGQYRKKHHL</sequence>
<dbReference type="EMBL" id="JAPRBD010000010">
    <property type="protein sequence ID" value="MCZ0690135.1"/>
    <property type="molecule type" value="Genomic_DNA"/>
</dbReference>
<reference evidence="7" key="4">
    <citation type="submission" date="2023-01" db="EMBL/GenBank/DDBJ databases">
        <title>Human gut microbiome strain richness.</title>
        <authorList>
            <person name="Chen-Liaw A."/>
        </authorList>
    </citation>
    <scope>NUCLEOTIDE SEQUENCE</scope>
    <source>
        <strain evidence="7">RTP21484st1_H11_RTP21484_190118</strain>
    </source>
</reference>
<dbReference type="PANTHER" id="PTHR43280">
    <property type="entry name" value="ARAC-FAMILY TRANSCRIPTIONAL REGULATOR"/>
    <property type="match status" value="1"/>
</dbReference>
<dbReference type="SUPFAM" id="SSF46689">
    <property type="entry name" value="Homeodomain-like"/>
    <property type="match status" value="2"/>
</dbReference>
<evidence type="ECO:0000313" key="7">
    <source>
        <dbReference type="EMBL" id="MDB8688314.1"/>
    </source>
</evidence>
<keyword evidence="2" id="KW-0238">DNA-binding</keyword>
<evidence type="ECO:0000313" key="5">
    <source>
        <dbReference type="EMBL" id="MCZ0668167.1"/>
    </source>
</evidence>
<evidence type="ECO:0000313" key="13">
    <source>
        <dbReference type="Proteomes" id="UP000285610"/>
    </source>
</evidence>
<dbReference type="PROSITE" id="PS00041">
    <property type="entry name" value="HTH_ARAC_FAMILY_1"/>
    <property type="match status" value="1"/>
</dbReference>
<dbReference type="EMBL" id="JAPRAY010000015">
    <property type="protein sequence ID" value="MCZ0668167.1"/>
    <property type="molecule type" value="Genomic_DNA"/>
</dbReference>
<dbReference type="GO" id="GO:0043565">
    <property type="term" value="F:sequence-specific DNA binding"/>
    <property type="evidence" value="ECO:0007669"/>
    <property type="project" value="InterPro"/>
</dbReference>
<dbReference type="Proteomes" id="UP001076974">
    <property type="component" value="Unassembled WGS sequence"/>
</dbReference>
<dbReference type="EMBL" id="QRQE01000073">
    <property type="protein sequence ID" value="RHM69239.1"/>
    <property type="molecule type" value="Genomic_DNA"/>
</dbReference>
<keyword evidence="3" id="KW-0804">Transcription</keyword>
<evidence type="ECO:0000313" key="10">
    <source>
        <dbReference type="EMBL" id="RHM69239.1"/>
    </source>
</evidence>
<dbReference type="Proteomes" id="UP000235093">
    <property type="component" value="Unassembled WGS sequence"/>
</dbReference>
<reference evidence="10 13" key="2">
    <citation type="submission" date="2018-08" db="EMBL/GenBank/DDBJ databases">
        <title>A genome reference for cultivated species of the human gut microbiota.</title>
        <authorList>
            <person name="Zou Y."/>
            <person name="Xue W."/>
            <person name="Luo G."/>
        </authorList>
    </citation>
    <scope>NUCLEOTIDE SEQUENCE [LARGE SCALE GENOMIC DNA]</scope>
    <source>
        <strain evidence="10 13">AF33-12</strain>
    </source>
</reference>
<comment type="caution">
    <text evidence="8">The sequence shown here is derived from an EMBL/GenBank/DDBJ whole genome shotgun (WGS) entry which is preliminary data.</text>
</comment>
<dbReference type="EMBL" id="NIHS01000001">
    <property type="protein sequence ID" value="PLT75300.1"/>
    <property type="molecule type" value="Genomic_DNA"/>
</dbReference>
<dbReference type="GO" id="GO:0003700">
    <property type="term" value="F:DNA-binding transcription factor activity"/>
    <property type="evidence" value="ECO:0007669"/>
    <property type="project" value="InterPro"/>
</dbReference>
<gene>
    <name evidence="9" type="ORF">CDL23_04540</name>
    <name evidence="8" type="ORF">CDL26_01160</name>
    <name evidence="10" type="ORF">DWZ50_18330</name>
    <name evidence="6" type="ORF">OZZ16_09475</name>
    <name evidence="5" type="ORF">OZZ17_11550</name>
    <name evidence="7" type="ORF">PNW85_16900</name>
</gene>
<evidence type="ECO:0000256" key="2">
    <source>
        <dbReference type="ARBA" id="ARBA00023125"/>
    </source>
</evidence>
<evidence type="ECO:0000313" key="11">
    <source>
        <dbReference type="Proteomes" id="UP000234891"/>
    </source>
</evidence>
<dbReference type="PRINTS" id="PR00032">
    <property type="entry name" value="HTHARAC"/>
</dbReference>
<reference evidence="5" key="3">
    <citation type="submission" date="2022-11" db="EMBL/GenBank/DDBJ databases">
        <title>Temperate bacteriophages infecting mucin-degrading bacterium Ruminococcus gnavus from the human gut.</title>
        <authorList>
            <person name="Buttimer C."/>
        </authorList>
    </citation>
    <scope>NUCLEOTIDE SEQUENCE</scope>
    <source>
        <strain evidence="5">CCUG 49994</strain>
        <strain evidence="6">CCUG 52279</strain>
    </source>
</reference>
<evidence type="ECO:0000313" key="6">
    <source>
        <dbReference type="EMBL" id="MCZ0690135.1"/>
    </source>
</evidence>
<keyword evidence="1" id="KW-0805">Transcription regulation</keyword>
<feature type="domain" description="HTH araC/xylS-type" evidence="4">
    <location>
        <begin position="295"/>
        <end position="393"/>
    </location>
</feature>
<dbReference type="EMBL" id="JAQMLA010000076">
    <property type="protein sequence ID" value="MDB8688314.1"/>
    <property type="molecule type" value="Genomic_DNA"/>
</dbReference>
<dbReference type="PROSITE" id="PS01124">
    <property type="entry name" value="HTH_ARAC_FAMILY_2"/>
    <property type="match status" value="1"/>
</dbReference>
<evidence type="ECO:0000313" key="12">
    <source>
        <dbReference type="Proteomes" id="UP000235093"/>
    </source>
</evidence>
<dbReference type="Proteomes" id="UP000234891">
    <property type="component" value="Unassembled WGS sequence"/>
</dbReference>
<evidence type="ECO:0000256" key="3">
    <source>
        <dbReference type="ARBA" id="ARBA00023163"/>
    </source>
</evidence>
<organism evidence="8 11">
    <name type="scientific">Mediterraneibacter gnavus</name>
    <name type="common">Ruminococcus gnavus</name>
    <dbReference type="NCBI Taxonomy" id="33038"/>
    <lineage>
        <taxon>Bacteria</taxon>
        <taxon>Bacillati</taxon>
        <taxon>Bacillota</taxon>
        <taxon>Clostridia</taxon>
        <taxon>Lachnospirales</taxon>
        <taxon>Lachnospiraceae</taxon>
        <taxon>Mediterraneibacter</taxon>
    </lineage>
</organism>
<accession>A0A2N5PJK0</accession>
<dbReference type="Gene3D" id="1.10.10.60">
    <property type="entry name" value="Homeodomain-like"/>
    <property type="match status" value="2"/>
</dbReference>
<dbReference type="PANTHER" id="PTHR43280:SF2">
    <property type="entry name" value="HTH-TYPE TRANSCRIPTIONAL REGULATOR EXSA"/>
    <property type="match status" value="1"/>
</dbReference>
<dbReference type="Proteomes" id="UP000285610">
    <property type="component" value="Unassembled WGS sequence"/>
</dbReference>
<name>A0A2N5PJK0_MEDGN</name>
<dbReference type="Pfam" id="PF12833">
    <property type="entry name" value="HTH_18"/>
    <property type="match status" value="1"/>
</dbReference>
<reference evidence="11 12" key="1">
    <citation type="journal article" date="2017" name="Genome Med.">
        <title>A novel Ruminococcus gnavus clade enriched in inflammatory bowel disease patients.</title>
        <authorList>
            <person name="Hall A.B."/>
            <person name="Yassour M."/>
            <person name="Sauk J."/>
            <person name="Garner A."/>
            <person name="Jiang X."/>
            <person name="Arthur T."/>
            <person name="Lagoudas G.K."/>
            <person name="Vatanen T."/>
            <person name="Fornelos N."/>
            <person name="Wilson R."/>
            <person name="Bertha M."/>
            <person name="Cohen M."/>
            <person name="Garber J."/>
            <person name="Khalili H."/>
            <person name="Gevers D."/>
            <person name="Ananthakrishnan A.N."/>
            <person name="Kugathasan S."/>
            <person name="Lander E.S."/>
            <person name="Blainey P."/>
            <person name="Vlamakis H."/>
            <person name="Xavier R.J."/>
            <person name="Huttenhower C."/>
        </authorList>
    </citation>
    <scope>NUCLEOTIDE SEQUENCE [LARGE SCALE GENOMIC DNA]</scope>
    <source>
        <strain evidence="8 11">RJX1124</strain>
        <strain evidence="9 12">RJX1125</strain>
    </source>
</reference>
<dbReference type="Proteomes" id="UP001212160">
    <property type="component" value="Unassembled WGS sequence"/>
</dbReference>
<evidence type="ECO:0000256" key="1">
    <source>
        <dbReference type="ARBA" id="ARBA00023015"/>
    </source>
</evidence>
<proteinExistence type="predicted"/>
<dbReference type="InterPro" id="IPR020449">
    <property type="entry name" value="Tscrpt_reg_AraC-type_HTH"/>
</dbReference>
<dbReference type="AlphaFoldDB" id="A0A2N5PJK0"/>
<dbReference type="InterPro" id="IPR018060">
    <property type="entry name" value="HTH_AraC"/>
</dbReference>
<dbReference type="SMART" id="SM00342">
    <property type="entry name" value="HTH_ARAC"/>
    <property type="match status" value="1"/>
</dbReference>